<reference evidence="2" key="1">
    <citation type="submission" date="2017-07" db="EMBL/GenBank/DDBJ databases">
        <title>Taro Niue Genome Assembly and Annotation.</title>
        <authorList>
            <person name="Atibalentja N."/>
            <person name="Keating K."/>
            <person name="Fields C.J."/>
        </authorList>
    </citation>
    <scope>NUCLEOTIDE SEQUENCE</scope>
    <source>
        <strain evidence="2">Niue_2</strain>
        <tissue evidence="2">Leaf</tissue>
    </source>
</reference>
<protein>
    <submittedName>
        <fullName evidence="2">Uncharacterized protein</fullName>
    </submittedName>
</protein>
<name>A0A843W5R9_COLES</name>
<accession>A0A843W5R9</accession>
<evidence type="ECO:0000256" key="1">
    <source>
        <dbReference type="SAM" id="MobiDB-lite"/>
    </source>
</evidence>
<proteinExistence type="predicted"/>
<comment type="caution">
    <text evidence="2">The sequence shown here is derived from an EMBL/GenBank/DDBJ whole genome shotgun (WGS) entry which is preliminary data.</text>
</comment>
<feature type="compositionally biased region" description="Gly residues" evidence="1">
    <location>
        <begin position="1"/>
        <end position="10"/>
    </location>
</feature>
<dbReference type="AlphaFoldDB" id="A0A843W5R9"/>
<keyword evidence="3" id="KW-1185">Reference proteome</keyword>
<dbReference type="Proteomes" id="UP000652761">
    <property type="component" value="Unassembled WGS sequence"/>
</dbReference>
<evidence type="ECO:0000313" key="2">
    <source>
        <dbReference type="EMBL" id="MQM04669.1"/>
    </source>
</evidence>
<organism evidence="2 3">
    <name type="scientific">Colocasia esculenta</name>
    <name type="common">Wild taro</name>
    <name type="synonym">Arum esculentum</name>
    <dbReference type="NCBI Taxonomy" id="4460"/>
    <lineage>
        <taxon>Eukaryota</taxon>
        <taxon>Viridiplantae</taxon>
        <taxon>Streptophyta</taxon>
        <taxon>Embryophyta</taxon>
        <taxon>Tracheophyta</taxon>
        <taxon>Spermatophyta</taxon>
        <taxon>Magnoliopsida</taxon>
        <taxon>Liliopsida</taxon>
        <taxon>Araceae</taxon>
        <taxon>Aroideae</taxon>
        <taxon>Colocasieae</taxon>
        <taxon>Colocasia</taxon>
    </lineage>
</organism>
<sequence>MRQQGCGGRYEGGRTASRGSCRGRASPAPHMASSTPTSETRPWPRRVLGRGPSPTATAPPSWPTHLVNT</sequence>
<gene>
    <name evidence="2" type="ORF">Taro_037471</name>
</gene>
<evidence type="ECO:0000313" key="3">
    <source>
        <dbReference type="Proteomes" id="UP000652761"/>
    </source>
</evidence>
<dbReference type="EMBL" id="NMUH01003265">
    <property type="protein sequence ID" value="MQM04669.1"/>
    <property type="molecule type" value="Genomic_DNA"/>
</dbReference>
<feature type="region of interest" description="Disordered" evidence="1">
    <location>
        <begin position="1"/>
        <end position="69"/>
    </location>
</feature>